<evidence type="ECO:0000313" key="2">
    <source>
        <dbReference type="Proteomes" id="UP001319846"/>
    </source>
</evidence>
<proteinExistence type="predicted"/>
<sequence length="151" mass="15628">MKLSIETLAANGGFVSRKPVEKGIKWKHEGQEFTATVNVLPLSYATAKSDIQAVHAQGDVMAARIAHCIVGDDGAPVFTVADVIGTADDERGPLSAELTNELLRVISDVSGLGKRPTSSTTKKKSGTSSSSTASAAGQSRKRKSASATPSS</sequence>
<evidence type="ECO:0000313" key="1">
    <source>
        <dbReference type="EMBL" id="MBZ5489142.1"/>
    </source>
</evidence>
<reference evidence="1" key="1">
    <citation type="submission" date="2020-06" db="EMBL/GenBank/DDBJ databases">
        <title>Whole Genome Sequence of Halomonas aquamarina MB598.</title>
        <authorList>
            <person name="Pervaiz M."/>
            <person name="Fariq A."/>
            <person name="Yasmin A."/>
            <person name="Welch M."/>
        </authorList>
    </citation>
    <scope>NUCLEOTIDE SEQUENCE</scope>
    <source>
        <strain evidence="1">MB598</strain>
    </source>
</reference>
<keyword evidence="2" id="KW-1185">Reference proteome</keyword>
<protein>
    <submittedName>
        <fullName evidence="1">Phage tail assembly chaperone family protein, TAC</fullName>
    </submittedName>
</protein>
<dbReference type="EMBL" id="JABYQT010000017">
    <property type="protein sequence ID" value="MBZ5489142.1"/>
    <property type="molecule type" value="Genomic_DNA"/>
</dbReference>
<gene>
    <name evidence="1" type="ORF">HW452_16605</name>
</gene>
<accession>A0ACC5VYA7</accession>
<dbReference type="Proteomes" id="UP001319846">
    <property type="component" value="Unassembled WGS sequence"/>
</dbReference>
<name>A0ACC5VYA7_9GAMM</name>
<comment type="caution">
    <text evidence="1">The sequence shown here is derived from an EMBL/GenBank/DDBJ whole genome shotgun (WGS) entry which is preliminary data.</text>
</comment>
<organism evidence="1 2">
    <name type="scientific">Vreelandella aquamarina</name>
    <dbReference type="NCBI Taxonomy" id="77097"/>
    <lineage>
        <taxon>Bacteria</taxon>
        <taxon>Pseudomonadati</taxon>
        <taxon>Pseudomonadota</taxon>
        <taxon>Gammaproteobacteria</taxon>
        <taxon>Oceanospirillales</taxon>
        <taxon>Halomonadaceae</taxon>
        <taxon>Vreelandella</taxon>
    </lineage>
</organism>